<keyword evidence="2" id="KW-1185">Reference proteome</keyword>
<accession>A0A6G8Q4I0</accession>
<evidence type="ECO:0000313" key="1">
    <source>
        <dbReference type="EMBL" id="QIN81348.1"/>
    </source>
</evidence>
<dbReference type="PANTHER" id="PTHR39419:SF1">
    <property type="entry name" value="SLL0814 PROTEIN"/>
    <property type="match status" value="1"/>
</dbReference>
<sequence>MGLFYGGAPCSSAPKDGGRSMYPGRMDDVDPKLSRLLLAGSVLGAALNLASSVRTRGPRRAAGLFALGVGLPAVGELLATGPLGLLRHRTRPRVANVPVAVLLGWYCATNGSLAVAEKALDALHLEDATRERLLPPGAALVGTSLDLVLDPAGLDAGLWEWSGDGSYAAEVAGANGRNGVPLVNYAGWLLLVGGVASAHNRTFAESRPVGRLPALLLLPPYLAAVAWAVRRGKVRYVLYSALFPVALAAGGETRR</sequence>
<name>A0A6G8Q4I0_9ACTN</name>
<dbReference type="Proteomes" id="UP000501452">
    <property type="component" value="Chromosome"/>
</dbReference>
<dbReference type="Pfam" id="PF04240">
    <property type="entry name" value="Caroten_synth"/>
    <property type="match status" value="1"/>
</dbReference>
<evidence type="ECO:0000313" key="2">
    <source>
        <dbReference type="Proteomes" id="UP000501452"/>
    </source>
</evidence>
<proteinExistence type="predicted"/>
<organism evidence="1 2">
    <name type="scientific">Rubrobacter tropicus</name>
    <dbReference type="NCBI Taxonomy" id="2653851"/>
    <lineage>
        <taxon>Bacteria</taxon>
        <taxon>Bacillati</taxon>
        <taxon>Actinomycetota</taxon>
        <taxon>Rubrobacteria</taxon>
        <taxon>Rubrobacterales</taxon>
        <taxon>Rubrobacteraceae</taxon>
        <taxon>Rubrobacter</taxon>
    </lineage>
</organism>
<dbReference type="KEGG" id="rub:GBA63_00960"/>
<protein>
    <submittedName>
        <fullName evidence="1">Carotenoid biosynthesis protein</fullName>
    </submittedName>
</protein>
<dbReference type="InterPro" id="IPR007354">
    <property type="entry name" value="CruF-like"/>
</dbReference>
<dbReference type="PANTHER" id="PTHR39419">
    <property type="entry name" value="SLL0814 PROTEIN"/>
    <property type="match status" value="1"/>
</dbReference>
<dbReference type="AlphaFoldDB" id="A0A6G8Q4I0"/>
<dbReference type="EMBL" id="CP045119">
    <property type="protein sequence ID" value="QIN81348.1"/>
    <property type="molecule type" value="Genomic_DNA"/>
</dbReference>
<reference evidence="1 2" key="1">
    <citation type="submission" date="2019-10" db="EMBL/GenBank/DDBJ databases">
        <title>Rubrobacter sp nov SCSIO 52090 isolated from a deep-sea sediment in the South China Sea.</title>
        <authorList>
            <person name="Chen R.W."/>
        </authorList>
    </citation>
    <scope>NUCLEOTIDE SEQUENCE [LARGE SCALE GENOMIC DNA]</scope>
    <source>
        <strain evidence="1 2">SCSIO 52909</strain>
    </source>
</reference>
<gene>
    <name evidence="1" type="ORF">GBA63_00960</name>
</gene>